<keyword evidence="5 9" id="KW-1133">Transmembrane helix</keyword>
<evidence type="ECO:0000256" key="3">
    <source>
        <dbReference type="ARBA" id="ARBA00022448"/>
    </source>
</evidence>
<proteinExistence type="inferred from homology"/>
<evidence type="ECO:0000259" key="10">
    <source>
        <dbReference type="PROSITE" id="PS50850"/>
    </source>
</evidence>
<feature type="domain" description="Major facilitator superfamily (MFS) profile" evidence="10">
    <location>
        <begin position="25"/>
        <end position="454"/>
    </location>
</feature>
<accession>A0ABX6AQF1</accession>
<dbReference type="SUPFAM" id="SSF103473">
    <property type="entry name" value="MFS general substrate transporter"/>
    <property type="match status" value="1"/>
</dbReference>
<evidence type="ECO:0000256" key="7">
    <source>
        <dbReference type="RuleBase" id="RU003346"/>
    </source>
</evidence>
<dbReference type="NCBIfam" id="TIGR00879">
    <property type="entry name" value="SP"/>
    <property type="match status" value="1"/>
</dbReference>
<sequence length="474" mass="50608">MDTRPTSESRFVRLTPQGLKTVRRWAVSITIGSFLFGFDTGIISGALLFIRDDFDLSSFEQSSVVSVLLLGAVVGALVSGRIADRYGRRPLLAGLGVLFLLGIVAAAVAGGYWLLMLGRVVMGLAVGGVSATVPTYLGEMAPAQIRGRVLSLNQLLITLGLLTSYLVNWAFAESGNWRAMFWVGGVPSALLVLVCLWLPESPVWQINHGRTDRARRTLDKVTEPGGTDLVVSRFEDTGHGTDRDDGQRGDGAGSGPGGVRALLAPAVRPALLAALILAALQQFSGINTILYYAPTIMGQAGLSASNAIYYSVFIGVINVIVTVVSLGLVDRLGRRPLLLGSLAGMAVSIALLGVAFVADLSPLLMLVFMMLYIVAFGVGMGPVFWVLLGEIFPPAQRAEGSSAGATVNWLSNFVVSLLFLPLISAVGEGPTFWIFAVICVLGVAFVARWVPETRGRHIDEVGEDLHRRWNVRTE</sequence>
<feature type="transmembrane region" description="Helical" evidence="9">
    <location>
        <begin position="432"/>
        <end position="450"/>
    </location>
</feature>
<feature type="region of interest" description="Disordered" evidence="8">
    <location>
        <begin position="231"/>
        <end position="254"/>
    </location>
</feature>
<evidence type="ECO:0000313" key="12">
    <source>
        <dbReference type="Proteomes" id="UP000327143"/>
    </source>
</evidence>
<keyword evidence="3 7" id="KW-0813">Transport</keyword>
<feature type="transmembrane region" description="Helical" evidence="9">
    <location>
        <begin position="120"/>
        <end position="137"/>
    </location>
</feature>
<gene>
    <name evidence="11" type="ORF">CP969_03590</name>
</gene>
<keyword evidence="12" id="KW-1185">Reference proteome</keyword>
<organism evidence="11 12">
    <name type="scientific">Streptomyces viridosporus T7A</name>
    <dbReference type="NCBI Taxonomy" id="665577"/>
    <lineage>
        <taxon>Bacteria</taxon>
        <taxon>Bacillati</taxon>
        <taxon>Actinomycetota</taxon>
        <taxon>Actinomycetes</taxon>
        <taxon>Kitasatosporales</taxon>
        <taxon>Streptomycetaceae</taxon>
        <taxon>Streptomyces</taxon>
    </lineage>
</organism>
<feature type="compositionally biased region" description="Basic and acidic residues" evidence="8">
    <location>
        <begin position="233"/>
        <end position="248"/>
    </location>
</feature>
<evidence type="ECO:0000256" key="8">
    <source>
        <dbReference type="SAM" id="MobiDB-lite"/>
    </source>
</evidence>
<evidence type="ECO:0000256" key="6">
    <source>
        <dbReference type="ARBA" id="ARBA00023136"/>
    </source>
</evidence>
<feature type="transmembrane region" description="Helical" evidence="9">
    <location>
        <begin position="149"/>
        <end position="167"/>
    </location>
</feature>
<dbReference type="PANTHER" id="PTHR48020:SF12">
    <property type="entry name" value="PROTON MYO-INOSITOL COTRANSPORTER"/>
    <property type="match status" value="1"/>
</dbReference>
<reference evidence="11 12" key="1">
    <citation type="submission" date="2017-09" db="EMBL/GenBank/DDBJ databases">
        <authorList>
            <person name="Lee N."/>
            <person name="Cho B.-K."/>
        </authorList>
    </citation>
    <scope>NUCLEOTIDE SEQUENCE [LARGE SCALE GENOMIC DNA]</scope>
    <source>
        <strain evidence="11 12">ATCC 39115</strain>
    </source>
</reference>
<feature type="transmembrane region" description="Helical" evidence="9">
    <location>
        <begin position="91"/>
        <end position="114"/>
    </location>
</feature>
<evidence type="ECO:0000256" key="5">
    <source>
        <dbReference type="ARBA" id="ARBA00022989"/>
    </source>
</evidence>
<dbReference type="PANTHER" id="PTHR48020">
    <property type="entry name" value="PROTON MYO-INOSITOL COTRANSPORTER"/>
    <property type="match status" value="1"/>
</dbReference>
<name>A0ABX6AQF1_STRVD</name>
<keyword evidence="4 9" id="KW-0812">Transmembrane</keyword>
<comment type="subcellular location">
    <subcellularLocation>
        <location evidence="1">Cell membrane</location>
        <topology evidence="1">Multi-pass membrane protein</topology>
    </subcellularLocation>
</comment>
<feature type="transmembrane region" description="Helical" evidence="9">
    <location>
        <begin position="25"/>
        <end position="50"/>
    </location>
</feature>
<feature type="transmembrane region" description="Helical" evidence="9">
    <location>
        <begin position="270"/>
        <end position="293"/>
    </location>
</feature>
<dbReference type="EMBL" id="CP023700">
    <property type="protein sequence ID" value="QEU89068.1"/>
    <property type="molecule type" value="Genomic_DNA"/>
</dbReference>
<feature type="transmembrane region" description="Helical" evidence="9">
    <location>
        <begin position="62"/>
        <end position="79"/>
    </location>
</feature>
<dbReference type="InterPro" id="IPR003663">
    <property type="entry name" value="Sugar/inositol_transpt"/>
</dbReference>
<feature type="transmembrane region" description="Helical" evidence="9">
    <location>
        <begin position="179"/>
        <end position="198"/>
    </location>
</feature>
<dbReference type="InterPro" id="IPR005828">
    <property type="entry name" value="MFS_sugar_transport-like"/>
</dbReference>
<dbReference type="PROSITE" id="PS00216">
    <property type="entry name" value="SUGAR_TRANSPORT_1"/>
    <property type="match status" value="2"/>
</dbReference>
<evidence type="ECO:0000256" key="2">
    <source>
        <dbReference type="ARBA" id="ARBA00010992"/>
    </source>
</evidence>
<evidence type="ECO:0000256" key="4">
    <source>
        <dbReference type="ARBA" id="ARBA00022692"/>
    </source>
</evidence>
<dbReference type="InterPro" id="IPR050814">
    <property type="entry name" value="Myo-inositol_Transporter"/>
</dbReference>
<dbReference type="PROSITE" id="PS50850">
    <property type="entry name" value="MFS"/>
    <property type="match status" value="1"/>
</dbReference>
<feature type="transmembrane region" description="Helical" evidence="9">
    <location>
        <begin position="409"/>
        <end position="426"/>
    </location>
</feature>
<dbReference type="PROSITE" id="PS00217">
    <property type="entry name" value="SUGAR_TRANSPORT_2"/>
    <property type="match status" value="1"/>
</dbReference>
<feature type="transmembrane region" description="Helical" evidence="9">
    <location>
        <begin position="363"/>
        <end position="388"/>
    </location>
</feature>
<dbReference type="InterPro" id="IPR020846">
    <property type="entry name" value="MFS_dom"/>
</dbReference>
<evidence type="ECO:0000256" key="9">
    <source>
        <dbReference type="SAM" id="Phobius"/>
    </source>
</evidence>
<feature type="transmembrane region" description="Helical" evidence="9">
    <location>
        <begin position="336"/>
        <end position="357"/>
    </location>
</feature>
<feature type="transmembrane region" description="Helical" evidence="9">
    <location>
        <begin position="308"/>
        <end position="329"/>
    </location>
</feature>
<comment type="similarity">
    <text evidence="2 7">Belongs to the major facilitator superfamily. Sugar transporter (TC 2.A.1.1) family.</text>
</comment>
<dbReference type="Proteomes" id="UP000327143">
    <property type="component" value="Chromosome"/>
</dbReference>
<keyword evidence="6 9" id="KW-0472">Membrane</keyword>
<dbReference type="InterPro" id="IPR036259">
    <property type="entry name" value="MFS_trans_sf"/>
</dbReference>
<dbReference type="Pfam" id="PF00083">
    <property type="entry name" value="Sugar_tr"/>
    <property type="match status" value="1"/>
</dbReference>
<dbReference type="InterPro" id="IPR005829">
    <property type="entry name" value="Sugar_transporter_CS"/>
</dbReference>
<evidence type="ECO:0000256" key="1">
    <source>
        <dbReference type="ARBA" id="ARBA00004651"/>
    </source>
</evidence>
<protein>
    <submittedName>
        <fullName evidence="11">Sugar porter family MFS transporter</fullName>
    </submittedName>
</protein>
<evidence type="ECO:0000313" key="11">
    <source>
        <dbReference type="EMBL" id="QEU89068.1"/>
    </source>
</evidence>
<dbReference type="Gene3D" id="1.20.1250.20">
    <property type="entry name" value="MFS general substrate transporter like domains"/>
    <property type="match status" value="2"/>
</dbReference>
<dbReference type="PRINTS" id="PR00171">
    <property type="entry name" value="SUGRTRNSPORT"/>
</dbReference>